<keyword evidence="1" id="KW-0472">Membrane</keyword>
<evidence type="ECO:0000313" key="3">
    <source>
        <dbReference type="Proteomes" id="UP000542125"/>
    </source>
</evidence>
<gene>
    <name evidence="2" type="ORF">FHW18_002825</name>
</gene>
<feature type="transmembrane region" description="Helical" evidence="1">
    <location>
        <begin position="54"/>
        <end position="73"/>
    </location>
</feature>
<protein>
    <recommendedName>
        <fullName evidence="4">Amino acid transporter</fullName>
    </recommendedName>
</protein>
<feature type="transmembrane region" description="Helical" evidence="1">
    <location>
        <begin position="7"/>
        <end position="26"/>
    </location>
</feature>
<feature type="transmembrane region" description="Helical" evidence="1">
    <location>
        <begin position="33"/>
        <end position="48"/>
    </location>
</feature>
<sequence length="86" mass="9552">MNDLIDLVQWPAMVVSVLAAYLVASLSKHKRNWGFWLFLLSNALWIVWGLHTSAWALIVLQVSLAALNIRGVLKNGPQARDAKEAA</sequence>
<dbReference type="RefSeq" id="WP_179587300.1">
    <property type="nucleotide sequence ID" value="NZ_JACBYR010000001.1"/>
</dbReference>
<keyword evidence="3" id="KW-1185">Reference proteome</keyword>
<accession>A0A7Y9IWM5</accession>
<reference evidence="2 3" key="1">
    <citation type="submission" date="2020-07" db="EMBL/GenBank/DDBJ databases">
        <title>Genomic Encyclopedia of Type Strains, Phase IV (KMG-V): Genome sequencing to study the core and pangenomes of soil and plant-associated prokaryotes.</title>
        <authorList>
            <person name="Whitman W."/>
        </authorList>
    </citation>
    <scope>NUCLEOTIDE SEQUENCE [LARGE SCALE GENOMIC DNA]</scope>
    <source>
        <strain evidence="2 3">SAS40</strain>
    </source>
</reference>
<name>A0A7Y9IWM5_9BURK</name>
<dbReference type="Proteomes" id="UP000542125">
    <property type="component" value="Unassembled WGS sequence"/>
</dbReference>
<evidence type="ECO:0008006" key="4">
    <source>
        <dbReference type="Google" id="ProtNLM"/>
    </source>
</evidence>
<dbReference type="AlphaFoldDB" id="A0A7Y9IWM5"/>
<dbReference type="EMBL" id="JACBYR010000001">
    <property type="protein sequence ID" value="NYE83554.1"/>
    <property type="molecule type" value="Genomic_DNA"/>
</dbReference>
<keyword evidence="1" id="KW-0812">Transmembrane</keyword>
<keyword evidence="1" id="KW-1133">Transmembrane helix</keyword>
<evidence type="ECO:0000256" key="1">
    <source>
        <dbReference type="SAM" id="Phobius"/>
    </source>
</evidence>
<organism evidence="2 3">
    <name type="scientific">Pigmentiphaga litoralis</name>
    <dbReference type="NCBI Taxonomy" id="516702"/>
    <lineage>
        <taxon>Bacteria</taxon>
        <taxon>Pseudomonadati</taxon>
        <taxon>Pseudomonadota</taxon>
        <taxon>Betaproteobacteria</taxon>
        <taxon>Burkholderiales</taxon>
        <taxon>Alcaligenaceae</taxon>
        <taxon>Pigmentiphaga</taxon>
    </lineage>
</organism>
<evidence type="ECO:0000313" key="2">
    <source>
        <dbReference type="EMBL" id="NYE83554.1"/>
    </source>
</evidence>
<comment type="caution">
    <text evidence="2">The sequence shown here is derived from an EMBL/GenBank/DDBJ whole genome shotgun (WGS) entry which is preliminary data.</text>
</comment>
<proteinExistence type="predicted"/>